<proteinExistence type="predicted"/>
<keyword evidence="2" id="KW-1185">Reference proteome</keyword>
<reference evidence="2" key="1">
    <citation type="submission" date="2014-09" db="EMBL/GenBank/DDBJ databases">
        <authorList>
            <person name="Mudge J."/>
            <person name="Ramaraj T."/>
            <person name="Lindquist I.E."/>
            <person name="Bharti A.K."/>
            <person name="Sundararajan A."/>
            <person name="Cameron C.T."/>
            <person name="Woodward J.E."/>
            <person name="May G.D."/>
            <person name="Brubaker C."/>
            <person name="Broadhvest J."/>
            <person name="Wilkins T.A."/>
        </authorList>
    </citation>
    <scope>NUCLEOTIDE SEQUENCE</scope>
    <source>
        <strain evidence="2">cv. AKA8401</strain>
    </source>
</reference>
<dbReference type="Proteomes" id="UP000032142">
    <property type="component" value="Unassembled WGS sequence"/>
</dbReference>
<protein>
    <submittedName>
        <fullName evidence="1">Uncharacterized protein</fullName>
    </submittedName>
</protein>
<dbReference type="EMBL" id="JRRC01023552">
    <property type="protein sequence ID" value="KHF97985.1"/>
    <property type="molecule type" value="Genomic_DNA"/>
</dbReference>
<evidence type="ECO:0000313" key="2">
    <source>
        <dbReference type="Proteomes" id="UP000032142"/>
    </source>
</evidence>
<gene>
    <name evidence="1" type="ORF">F383_37284</name>
</gene>
<organism evidence="1 2">
    <name type="scientific">Gossypium arboreum</name>
    <name type="common">Tree cotton</name>
    <name type="synonym">Gossypium nanking</name>
    <dbReference type="NCBI Taxonomy" id="29729"/>
    <lineage>
        <taxon>Eukaryota</taxon>
        <taxon>Viridiplantae</taxon>
        <taxon>Streptophyta</taxon>
        <taxon>Embryophyta</taxon>
        <taxon>Tracheophyta</taxon>
        <taxon>Spermatophyta</taxon>
        <taxon>Magnoliopsida</taxon>
        <taxon>eudicotyledons</taxon>
        <taxon>Gunneridae</taxon>
        <taxon>Pentapetalae</taxon>
        <taxon>rosids</taxon>
        <taxon>malvids</taxon>
        <taxon>Malvales</taxon>
        <taxon>Malvaceae</taxon>
        <taxon>Malvoideae</taxon>
        <taxon>Gossypium</taxon>
    </lineage>
</organism>
<evidence type="ECO:0000313" key="1">
    <source>
        <dbReference type="EMBL" id="KHF97985.1"/>
    </source>
</evidence>
<name>A0A0B0MGE2_GOSAR</name>
<sequence>MHIHFSFTLYMIYNIDQVTYLPYFK</sequence>
<accession>A0A0B0MGE2</accession>
<dbReference type="AlphaFoldDB" id="A0A0B0MGE2"/>
<comment type="caution">
    <text evidence="1">The sequence shown here is derived from an EMBL/GenBank/DDBJ whole genome shotgun (WGS) entry which is preliminary data.</text>
</comment>